<feature type="transmembrane region" description="Helical" evidence="1">
    <location>
        <begin position="20"/>
        <end position="40"/>
    </location>
</feature>
<evidence type="ECO:0000313" key="2">
    <source>
        <dbReference type="EMBL" id="NGO65138.1"/>
    </source>
</evidence>
<dbReference type="InterPro" id="IPR046071">
    <property type="entry name" value="DUF6030"/>
</dbReference>
<dbReference type="Pfam" id="PF19495">
    <property type="entry name" value="DUF6030"/>
    <property type="match status" value="1"/>
</dbReference>
<dbReference type="Proteomes" id="UP000477849">
    <property type="component" value="Unassembled WGS sequence"/>
</dbReference>
<comment type="caution">
    <text evidence="2">The sequence shown here is derived from an EMBL/GenBank/DDBJ whole genome shotgun (WGS) entry which is preliminary data.</text>
</comment>
<sequence>MTPEPSPQGSSKPKRPKWKIPFLIFLLVFTIPIAATVLFANGGRNLTKLAALLHIDLSPKEEEVVIRKGRVHAPPARPPALSRTFSSSETERLIPMNFNRTGEEICLGLTSVTPNATPTFTPAAEDAWECTASVAFPDTANSIFLQIRGAEQRARTIRVKYNLIDPAHLDGMFNQSLELIRYIRPEIAMIDLTGMKNAMGAGKEKYIMFGTDRISLKQELMDARRYNLLITAAQ</sequence>
<name>A0A6M1SA21_9HYPH</name>
<reference evidence="2 3" key="1">
    <citation type="submission" date="2020-02" db="EMBL/GenBank/DDBJ databases">
        <title>Genome sequence of the type strain CCBAU10050 of Rhizobium daejeonense.</title>
        <authorList>
            <person name="Gao J."/>
            <person name="Sun J."/>
        </authorList>
    </citation>
    <scope>NUCLEOTIDE SEQUENCE [LARGE SCALE GENOMIC DNA]</scope>
    <source>
        <strain evidence="2 3">CCBAU10050</strain>
    </source>
</reference>
<dbReference type="AlphaFoldDB" id="A0A6M1SA21"/>
<dbReference type="EMBL" id="JAAKZH010000004">
    <property type="protein sequence ID" value="NGO65138.1"/>
    <property type="molecule type" value="Genomic_DNA"/>
</dbReference>
<keyword evidence="1" id="KW-0472">Membrane</keyword>
<proteinExistence type="predicted"/>
<keyword evidence="1" id="KW-1133">Transmembrane helix</keyword>
<accession>A0A6M1SA21</accession>
<gene>
    <name evidence="2" type="ORF">G6N76_15825</name>
</gene>
<evidence type="ECO:0000313" key="3">
    <source>
        <dbReference type="Proteomes" id="UP000477849"/>
    </source>
</evidence>
<keyword evidence="1" id="KW-0812">Transmembrane</keyword>
<keyword evidence="3" id="KW-1185">Reference proteome</keyword>
<protein>
    <submittedName>
        <fullName evidence="2">Uncharacterized protein</fullName>
    </submittedName>
</protein>
<evidence type="ECO:0000256" key="1">
    <source>
        <dbReference type="SAM" id="Phobius"/>
    </source>
</evidence>
<dbReference type="RefSeq" id="WP_163902508.1">
    <property type="nucleotide sequence ID" value="NZ_CP048427.1"/>
</dbReference>
<organism evidence="2 3">
    <name type="scientific">Rhizobium daejeonense</name>
    <dbReference type="NCBI Taxonomy" id="240521"/>
    <lineage>
        <taxon>Bacteria</taxon>
        <taxon>Pseudomonadati</taxon>
        <taxon>Pseudomonadota</taxon>
        <taxon>Alphaproteobacteria</taxon>
        <taxon>Hyphomicrobiales</taxon>
        <taxon>Rhizobiaceae</taxon>
        <taxon>Rhizobium/Agrobacterium group</taxon>
        <taxon>Rhizobium</taxon>
    </lineage>
</organism>